<evidence type="ECO:0000259" key="2">
    <source>
        <dbReference type="Pfam" id="PF11926"/>
    </source>
</evidence>
<organism evidence="3 4">
    <name type="scientific">Papaver atlanticum</name>
    <dbReference type="NCBI Taxonomy" id="357466"/>
    <lineage>
        <taxon>Eukaryota</taxon>
        <taxon>Viridiplantae</taxon>
        <taxon>Streptophyta</taxon>
        <taxon>Embryophyta</taxon>
        <taxon>Tracheophyta</taxon>
        <taxon>Spermatophyta</taxon>
        <taxon>Magnoliopsida</taxon>
        <taxon>Ranunculales</taxon>
        <taxon>Papaveraceae</taxon>
        <taxon>Papaveroideae</taxon>
        <taxon>Papaver</taxon>
    </lineage>
</organism>
<keyword evidence="4" id="KW-1185">Reference proteome</keyword>
<feature type="compositionally biased region" description="Polar residues" evidence="1">
    <location>
        <begin position="22"/>
        <end position="34"/>
    </location>
</feature>
<comment type="caution">
    <text evidence="3">The sequence shown here is derived from an EMBL/GenBank/DDBJ whole genome shotgun (WGS) entry which is preliminary data.</text>
</comment>
<proteinExistence type="predicted"/>
<feature type="compositionally biased region" description="Acidic residues" evidence="1">
    <location>
        <begin position="135"/>
        <end position="147"/>
    </location>
</feature>
<feature type="region of interest" description="Disordered" evidence="1">
    <location>
        <begin position="1"/>
        <end position="38"/>
    </location>
</feature>
<dbReference type="Proteomes" id="UP001202328">
    <property type="component" value="Unassembled WGS sequence"/>
</dbReference>
<dbReference type="EMBL" id="JAJJMB010012081">
    <property type="protein sequence ID" value="KAI3891147.1"/>
    <property type="molecule type" value="Genomic_DNA"/>
</dbReference>
<evidence type="ECO:0000256" key="1">
    <source>
        <dbReference type="SAM" id="MobiDB-lite"/>
    </source>
</evidence>
<reference evidence="3" key="1">
    <citation type="submission" date="2022-04" db="EMBL/GenBank/DDBJ databases">
        <title>A functionally conserved STORR gene fusion in Papaver species that diverged 16.8 million years ago.</title>
        <authorList>
            <person name="Catania T."/>
        </authorList>
    </citation>
    <scope>NUCLEOTIDE SEQUENCE</scope>
    <source>
        <strain evidence="3">S-188037</strain>
    </source>
</reference>
<feature type="region of interest" description="Disordered" evidence="1">
    <location>
        <begin position="127"/>
        <end position="147"/>
    </location>
</feature>
<evidence type="ECO:0000313" key="3">
    <source>
        <dbReference type="EMBL" id="KAI3891147.1"/>
    </source>
</evidence>
<accession>A0AAD4XCJ6</accession>
<gene>
    <name evidence="3" type="ORF">MKW98_007452</name>
</gene>
<dbReference type="InterPro" id="IPR024593">
    <property type="entry name" value="DUF3444"/>
</dbReference>
<evidence type="ECO:0000313" key="4">
    <source>
        <dbReference type="Proteomes" id="UP001202328"/>
    </source>
</evidence>
<name>A0AAD4XCJ6_9MAGN</name>
<feature type="domain" description="DUF3444" evidence="2">
    <location>
        <begin position="182"/>
        <end position="305"/>
    </location>
</feature>
<feature type="domain" description="DUF3444" evidence="2">
    <location>
        <begin position="381"/>
        <end position="584"/>
    </location>
</feature>
<dbReference type="AlphaFoldDB" id="A0AAD4XCJ6"/>
<protein>
    <recommendedName>
        <fullName evidence="2">DUF3444 domain-containing protein</fullName>
    </recommendedName>
</protein>
<feature type="domain" description="DUF3444" evidence="2">
    <location>
        <begin position="778"/>
        <end position="921"/>
    </location>
</feature>
<dbReference type="Pfam" id="PF11926">
    <property type="entry name" value="DUF3444"/>
    <property type="match status" value="3"/>
</dbReference>
<feature type="compositionally biased region" description="Basic and acidic residues" evidence="1">
    <location>
        <begin position="1"/>
        <end position="14"/>
    </location>
</feature>
<dbReference type="PANTHER" id="PTHR45089">
    <property type="entry name" value="DNAJ HEAT SHOCK AMINO-TERMINAL DOMAIN PROTEIN-RELATED"/>
    <property type="match status" value="1"/>
</dbReference>
<sequence length="948" mass="106981">MDVTHTKKEQDLDMKPPPWFTSKFSNGQGTSGDAQGTYAGAHDYEICHSVLKRDREGIESESKPLTYKGKGLEEHASISAEDETADNWYAGNKHSVKFEFDRLSSNSNFTNHGCDPHKKRTKLRYEAPSKNNGEEVAEDDNNYEEGPEPVAVADSDFYDFDRHRSEECFAVDQMWAIFDDLDDETAWKRSGLPVACGVFKHEKTHTIEDISTFSHKIVWQKGVRNTYKICPRKGETWALFKNWNVKWSSDPDHHREYQYEFVVLKGYVCLFKPVKNNGMPSFEIPVNEMLRFSHRVPSFRTNGREHKTVPEGYFELDPASLPNNLEEVSDFTDRKAETVDVLENPPMPKKRKILSSDCVTAVAKSITEQIPSSSSSTFDPCELPESEFYFFEIDKTQDKFQAGQLWAVYCELDGLPKYYARIKKVESVPQFKVDIQWLEICTPRPNGCCLQWLDNKIPTCCGIFSSGDDMEFHDTLSFSHLVKGTVAGIENKVAIFPRNGEVWAIYRNFSSEWSFSHLQACNYDIGEVVQVSDTYKVLVLEKVSDYKTVFKAQTKAGCQSLLEIPSRELLRFSHQIPAIQLTDEKEGTLRGCWELDPKAMPVCLFSSVTSSFFKEASFADQAGAKEMGSDGGCTNSNIVAEQSTQGPFHLDSCAIPKAQCSNFGKPKMRINSENKSTMVGRRNPIGGNSNTRLADVYEEKRTAESSGQPWRKSKATAVSVGKKSCAGPSFRRENAAANTKKVIPDGVDTIPVNETEFYNFDNDRSREKFKRLSVESYPLFKLAVKWLKSCNPPRAVIPWVVSGDGVVFSDSISFSHQVSGVAAGNDLQTIYPRVGEVWALYTKFSSDLKCPDLKSCEYYIVEVLEVFDASWIIVSLLQSVPGFKMLFSAKEKEGPDSIAVAIPWTELYRFSHQVPAFRLTEASYGKLCGCWELDPRSVPVCLYSTKGR</sequence>